<dbReference type="GO" id="GO:0051213">
    <property type="term" value="F:dioxygenase activity"/>
    <property type="evidence" value="ECO:0007669"/>
    <property type="project" value="UniProtKB-KW"/>
</dbReference>
<dbReference type="Proteomes" id="UP000581135">
    <property type="component" value="Unassembled WGS sequence"/>
</dbReference>
<sequence>MAASKFYRWSEITGSESDAILRKEIVGIGASLKHVVVPAGTRAERHEHAFEQFIQVLSGSGVLECAAGSTPLKPGTVIHLPPGSWHSAVFETETVLVEVNLDR</sequence>
<gene>
    <name evidence="2" type="ORF">FHR98_001265</name>
</gene>
<dbReference type="AlphaFoldDB" id="A0A839SU87"/>
<feature type="domain" description="Cupin type-2" evidence="1">
    <location>
        <begin position="34"/>
        <end position="94"/>
    </location>
</feature>
<proteinExistence type="predicted"/>
<evidence type="ECO:0000259" key="1">
    <source>
        <dbReference type="Pfam" id="PF07883"/>
    </source>
</evidence>
<dbReference type="InterPro" id="IPR013096">
    <property type="entry name" value="Cupin_2"/>
</dbReference>
<dbReference type="InterPro" id="IPR014710">
    <property type="entry name" value="RmlC-like_jellyroll"/>
</dbReference>
<dbReference type="Gene3D" id="2.60.120.10">
    <property type="entry name" value="Jelly Rolls"/>
    <property type="match status" value="1"/>
</dbReference>
<dbReference type="RefSeq" id="WP_183415806.1">
    <property type="nucleotide sequence ID" value="NZ_JACHXA010000003.1"/>
</dbReference>
<organism evidence="2 3">
    <name type="scientific">Limibacillus halophilus</name>
    <dbReference type="NCBI Taxonomy" id="1579333"/>
    <lineage>
        <taxon>Bacteria</taxon>
        <taxon>Pseudomonadati</taxon>
        <taxon>Pseudomonadota</taxon>
        <taxon>Alphaproteobacteria</taxon>
        <taxon>Rhodospirillales</taxon>
        <taxon>Rhodovibrionaceae</taxon>
        <taxon>Limibacillus</taxon>
    </lineage>
</organism>
<reference evidence="2 3" key="1">
    <citation type="submission" date="2020-08" db="EMBL/GenBank/DDBJ databases">
        <title>Genomic Encyclopedia of Type Strains, Phase III (KMG-III): the genomes of soil and plant-associated and newly described type strains.</title>
        <authorList>
            <person name="Whitman W."/>
        </authorList>
    </citation>
    <scope>NUCLEOTIDE SEQUENCE [LARGE SCALE GENOMIC DNA]</scope>
    <source>
        <strain evidence="2 3">CECT 8803</strain>
    </source>
</reference>
<comment type="caution">
    <text evidence="2">The sequence shown here is derived from an EMBL/GenBank/DDBJ whole genome shotgun (WGS) entry which is preliminary data.</text>
</comment>
<accession>A0A839SU87</accession>
<name>A0A839SU87_9PROT</name>
<dbReference type="Pfam" id="PF07883">
    <property type="entry name" value="Cupin_2"/>
    <property type="match status" value="1"/>
</dbReference>
<keyword evidence="2" id="KW-0223">Dioxygenase</keyword>
<dbReference type="SUPFAM" id="SSF51182">
    <property type="entry name" value="RmlC-like cupins"/>
    <property type="match status" value="1"/>
</dbReference>
<keyword evidence="3" id="KW-1185">Reference proteome</keyword>
<keyword evidence="2" id="KW-0560">Oxidoreductase</keyword>
<dbReference type="EMBL" id="JACHXA010000003">
    <property type="protein sequence ID" value="MBB3064986.1"/>
    <property type="molecule type" value="Genomic_DNA"/>
</dbReference>
<protein>
    <submittedName>
        <fullName evidence="2">Quercetin dioxygenase-like cupin family protein</fullName>
    </submittedName>
</protein>
<dbReference type="InterPro" id="IPR011051">
    <property type="entry name" value="RmlC_Cupin_sf"/>
</dbReference>
<evidence type="ECO:0000313" key="3">
    <source>
        <dbReference type="Proteomes" id="UP000581135"/>
    </source>
</evidence>
<evidence type="ECO:0000313" key="2">
    <source>
        <dbReference type="EMBL" id="MBB3064986.1"/>
    </source>
</evidence>